<reference evidence="1" key="1">
    <citation type="submission" date="2019-04" db="EMBL/GenBank/DDBJ databases">
        <title>Draft genome sequences of Streptomyces avermitilis MC3.</title>
        <authorList>
            <person name="Komaki H."/>
            <person name="Tamura T."/>
            <person name="Hosoyama A."/>
        </authorList>
    </citation>
    <scope>NUCLEOTIDE SEQUENCE</scope>
    <source>
        <strain evidence="1">MC3</strain>
    </source>
</reference>
<gene>
    <name evidence="1" type="ORF">SAVMC3_42920</name>
</gene>
<proteinExistence type="predicted"/>
<sequence>MNSPSYKEIASSISDSQLALILERSGWERFGGQESLYSRWRPSGERGVGGLLLPQDSGVADYAELLAQAVAQAWKLGDDRVRSLLEKAVVTSTLGDEIRFQKEAQTHHGTIQWLAGEDLYSAARKSMVVAAKSRKSKLAYFGNSNSHLARSFLDSVLMGQTEVGSYVVTAYAPPDEVFTEKKLKPGDTRPLTGTHTGRDITRGLVHVLETTREVVDHFADTGSTSGFIESVGRGFCYEITHAVRDLVRDSRGGEVRVEMTVAADLFEEVHTESHSLEFSPADYPILERAGNVLAATSRPQRVTVLGSVTLLERPNPGRPGLIRLDVLAGTAARKMRVRLNAEDYDLAMDAHRDNMALKITGRQEIEGRYYWLYAPEQIELIPMEIVEGTLVPQAQNSTRCSDFACSSHLGDSST</sequence>
<dbReference type="EMBL" id="AP019621">
    <property type="protein sequence ID" value="BBJ51663.1"/>
    <property type="molecule type" value="Genomic_DNA"/>
</dbReference>
<protein>
    <submittedName>
        <fullName evidence="1">Uncharacterized protein</fullName>
    </submittedName>
</protein>
<evidence type="ECO:0000313" key="1">
    <source>
        <dbReference type="EMBL" id="BBJ51663.1"/>
    </source>
</evidence>
<accession>A0A499VB66</accession>
<name>A0A499VB66_STRAX</name>
<organism evidence="1">
    <name type="scientific">Streptomyces avermitilis</name>
    <dbReference type="NCBI Taxonomy" id="33903"/>
    <lineage>
        <taxon>Bacteria</taxon>
        <taxon>Bacillati</taxon>
        <taxon>Actinomycetota</taxon>
        <taxon>Actinomycetes</taxon>
        <taxon>Kitasatosporales</taxon>
        <taxon>Streptomycetaceae</taxon>
        <taxon>Streptomyces</taxon>
    </lineage>
</organism>
<dbReference type="AlphaFoldDB" id="A0A499VB66"/>